<dbReference type="PANTHER" id="PTHR43461">
    <property type="entry name" value="TRANSMEMBRANE PROTEIN 256"/>
    <property type="match status" value="1"/>
</dbReference>
<accession>A0ABN8X188</accession>
<keyword evidence="3 6" id="KW-0812">Transmembrane</keyword>
<evidence type="ECO:0000256" key="2">
    <source>
        <dbReference type="ARBA" id="ARBA00009694"/>
    </source>
</evidence>
<feature type="transmembrane region" description="Helical" evidence="6">
    <location>
        <begin position="70"/>
        <end position="93"/>
    </location>
</feature>
<evidence type="ECO:0000256" key="6">
    <source>
        <dbReference type="SAM" id="Phobius"/>
    </source>
</evidence>
<dbReference type="Proteomes" id="UP001162030">
    <property type="component" value="Chromosome"/>
</dbReference>
<keyword evidence="4 6" id="KW-1133">Transmembrane helix</keyword>
<dbReference type="EMBL" id="OX458333">
    <property type="protein sequence ID" value="CAI8801488.1"/>
    <property type="molecule type" value="Genomic_DNA"/>
</dbReference>
<evidence type="ECO:0000256" key="5">
    <source>
        <dbReference type="ARBA" id="ARBA00023136"/>
    </source>
</evidence>
<dbReference type="Pfam" id="PF04241">
    <property type="entry name" value="DUF423"/>
    <property type="match status" value="1"/>
</dbReference>
<evidence type="ECO:0000256" key="4">
    <source>
        <dbReference type="ARBA" id="ARBA00022989"/>
    </source>
</evidence>
<feature type="transmembrane region" description="Helical" evidence="6">
    <location>
        <begin position="99"/>
        <end position="123"/>
    </location>
</feature>
<sequence>MNVHRTFLLLGATAGFLGVAMGAFGAHGLRATLDDYHLAIFRTGVDYQMWHALALTLVGMMVKQFPGTRLLVAAGWLLFAGIVLFSGSLYILSIGGIRWLGWITPFGGMAFLVGWLLLGLSAWRLEN</sequence>
<dbReference type="PANTHER" id="PTHR43461:SF1">
    <property type="entry name" value="TRANSMEMBRANE PROTEIN 256"/>
    <property type="match status" value="1"/>
</dbReference>
<protein>
    <submittedName>
        <fullName evidence="7">Uncharacterized membrane protein YgdD (TMEM256/DUF423 family)</fullName>
    </submittedName>
</protein>
<organism evidence="7 8">
    <name type="scientific">Methylocaldum szegediense</name>
    <dbReference type="NCBI Taxonomy" id="73780"/>
    <lineage>
        <taxon>Bacteria</taxon>
        <taxon>Pseudomonadati</taxon>
        <taxon>Pseudomonadota</taxon>
        <taxon>Gammaproteobacteria</taxon>
        <taxon>Methylococcales</taxon>
        <taxon>Methylococcaceae</taxon>
        <taxon>Methylocaldum</taxon>
    </lineage>
</organism>
<reference evidence="7 8" key="1">
    <citation type="submission" date="2023-03" db="EMBL/GenBank/DDBJ databases">
        <authorList>
            <person name="Pearce D."/>
        </authorList>
    </citation>
    <scope>NUCLEOTIDE SEQUENCE [LARGE SCALE GENOMIC DNA]</scope>
    <source>
        <strain evidence="7">Msz</strain>
    </source>
</reference>
<evidence type="ECO:0000313" key="8">
    <source>
        <dbReference type="Proteomes" id="UP001162030"/>
    </source>
</evidence>
<name>A0ABN8X188_9GAMM</name>
<keyword evidence="8" id="KW-1185">Reference proteome</keyword>
<proteinExistence type="inferred from homology"/>
<evidence type="ECO:0000256" key="3">
    <source>
        <dbReference type="ARBA" id="ARBA00022692"/>
    </source>
</evidence>
<gene>
    <name evidence="7" type="ORF">MSZNOR_1599</name>
</gene>
<evidence type="ECO:0000313" key="7">
    <source>
        <dbReference type="EMBL" id="CAI8801488.1"/>
    </source>
</evidence>
<comment type="similarity">
    <text evidence="2">Belongs to the UPF0382 family.</text>
</comment>
<comment type="subcellular location">
    <subcellularLocation>
        <location evidence="1">Membrane</location>
        <topology evidence="1">Multi-pass membrane protein</topology>
    </subcellularLocation>
</comment>
<evidence type="ECO:0000256" key="1">
    <source>
        <dbReference type="ARBA" id="ARBA00004141"/>
    </source>
</evidence>
<dbReference type="InterPro" id="IPR006696">
    <property type="entry name" value="DUF423"/>
</dbReference>
<keyword evidence="5 6" id="KW-0472">Membrane</keyword>